<keyword evidence="9 12" id="KW-1133">Transmembrane helix</keyword>
<dbReference type="SMART" id="SM00387">
    <property type="entry name" value="HATPase_c"/>
    <property type="match status" value="1"/>
</dbReference>
<feature type="domain" description="Histidine kinase" evidence="13">
    <location>
        <begin position="455"/>
        <end position="682"/>
    </location>
</feature>
<dbReference type="Pfam" id="PF08448">
    <property type="entry name" value="PAS_4"/>
    <property type="match status" value="1"/>
</dbReference>
<dbReference type="Pfam" id="PF17203">
    <property type="entry name" value="sCache_3_2"/>
    <property type="match status" value="1"/>
</dbReference>
<dbReference type="RefSeq" id="WP_174404300.1">
    <property type="nucleotide sequence ID" value="NZ_BLVO01000012.1"/>
</dbReference>
<dbReference type="InterPro" id="IPR003594">
    <property type="entry name" value="HATPase_dom"/>
</dbReference>
<keyword evidence="4" id="KW-1003">Cell membrane</keyword>
<sequence length="705" mass="78346">MSSLPFAFSRMRFRNKLNLGITLIVMFTSILLATFVTRLSADALLQESKRRGQVLAGNLALRAADPMLSLDLLVLKNIVDELHTVDEDIAYAFILDDHNRILVHSFNYGFPVELRLANLVKYGENRSVRLIDTGKERIYDFAVPVIVAKHTVGTARIGLSRTKAQAVVQGLIFTISGLTGIALLVGIVISTQFARRISSRLGQLREHAEDMVRGNLDLRTGKNLTRNCWEIQNCTGHDCPAYGDTERRCWYLAGTMCANCNPEDYPGKMDNCRDCPVFIENAGDEIQELSETFDVMALSLRKHIDDLQNAQKDLTRQQELMRTILSVSPDHVSLVDRDLRYLAVNTAFARFVGLSENDLIGMPESMVFSGDADPTRRNETLSILSTGMPVNREAFITSASGTKRWLHILRVPVHDERQRIIGVLTTARDITDLKSYQDQLIHSQKMESVGKLAGGVAHEINTPLGIILGYAQLLQEDVPEESQIHSDLAIIEKQAKFCRKIVADLLGFSRQTGSEKKEMCFNNSIMEVVQLIRHAFKLDNVEIITDLDDRFPIIFGDPEKLKQVWINLLSNATEAMEEGGGLIRIVTRLDVKSFTITAMFMDTGSGIRPENLSTIFDPFFSTKPVGKGTGLGLSVSFGIIEDHQGTIEVLSPLPEGMIEKGQLESVPRGPGTAFIVTLPLESSDGEAPKTCHDKNRPAEATNDTE</sequence>
<dbReference type="Gene3D" id="3.30.450.20">
    <property type="entry name" value="PAS domain"/>
    <property type="match status" value="1"/>
</dbReference>
<evidence type="ECO:0000256" key="6">
    <source>
        <dbReference type="ARBA" id="ARBA00022679"/>
    </source>
</evidence>
<dbReference type="InterPro" id="IPR000014">
    <property type="entry name" value="PAS"/>
</dbReference>
<dbReference type="PANTHER" id="PTHR43065:SF42">
    <property type="entry name" value="TWO-COMPONENT SENSOR PPRA"/>
    <property type="match status" value="1"/>
</dbReference>
<dbReference type="SMART" id="SM00388">
    <property type="entry name" value="HisKA"/>
    <property type="match status" value="1"/>
</dbReference>
<evidence type="ECO:0000256" key="4">
    <source>
        <dbReference type="ARBA" id="ARBA00022475"/>
    </source>
</evidence>
<dbReference type="SMART" id="SM00091">
    <property type="entry name" value="PAS"/>
    <property type="match status" value="1"/>
</dbReference>
<name>A0A7J0BFW2_9BACT</name>
<evidence type="ECO:0000313" key="16">
    <source>
        <dbReference type="EMBL" id="GFM32607.1"/>
    </source>
</evidence>
<dbReference type="InterPro" id="IPR005467">
    <property type="entry name" value="His_kinase_dom"/>
</dbReference>
<dbReference type="InterPro" id="IPR000700">
    <property type="entry name" value="PAS-assoc_C"/>
</dbReference>
<feature type="compositionally biased region" description="Basic and acidic residues" evidence="11">
    <location>
        <begin position="686"/>
        <end position="697"/>
    </location>
</feature>
<evidence type="ECO:0000256" key="3">
    <source>
        <dbReference type="ARBA" id="ARBA00012438"/>
    </source>
</evidence>
<evidence type="ECO:0000256" key="2">
    <source>
        <dbReference type="ARBA" id="ARBA00004651"/>
    </source>
</evidence>
<dbReference type="CDD" id="cd00082">
    <property type="entry name" value="HisKA"/>
    <property type="match status" value="1"/>
</dbReference>
<dbReference type="CDD" id="cd00130">
    <property type="entry name" value="PAS"/>
    <property type="match status" value="1"/>
</dbReference>
<dbReference type="InterPro" id="IPR001610">
    <property type="entry name" value="PAC"/>
</dbReference>
<evidence type="ECO:0000259" key="14">
    <source>
        <dbReference type="PROSITE" id="PS50112"/>
    </source>
</evidence>
<dbReference type="PANTHER" id="PTHR43065">
    <property type="entry name" value="SENSOR HISTIDINE KINASE"/>
    <property type="match status" value="1"/>
</dbReference>
<dbReference type="InterPro" id="IPR036097">
    <property type="entry name" value="HisK_dim/P_sf"/>
</dbReference>
<dbReference type="InterPro" id="IPR036890">
    <property type="entry name" value="HATPase_C_sf"/>
</dbReference>
<dbReference type="SUPFAM" id="SSF55785">
    <property type="entry name" value="PYP-like sensor domain (PAS domain)"/>
    <property type="match status" value="1"/>
</dbReference>
<dbReference type="PROSITE" id="PS50109">
    <property type="entry name" value="HIS_KIN"/>
    <property type="match status" value="1"/>
</dbReference>
<evidence type="ECO:0000256" key="11">
    <source>
        <dbReference type="SAM" id="MobiDB-lite"/>
    </source>
</evidence>
<feature type="transmembrane region" description="Helical" evidence="12">
    <location>
        <begin position="166"/>
        <end position="189"/>
    </location>
</feature>
<dbReference type="Pfam" id="PF00672">
    <property type="entry name" value="HAMP"/>
    <property type="match status" value="1"/>
</dbReference>
<feature type="transmembrane region" description="Helical" evidence="12">
    <location>
        <begin position="20"/>
        <end position="41"/>
    </location>
</feature>
<keyword evidence="6" id="KW-0808">Transferase</keyword>
<dbReference type="GO" id="GO:0005886">
    <property type="term" value="C:plasma membrane"/>
    <property type="evidence" value="ECO:0007669"/>
    <property type="project" value="UniProtKB-SubCell"/>
</dbReference>
<dbReference type="Gene3D" id="1.10.287.130">
    <property type="match status" value="1"/>
</dbReference>
<dbReference type="SMART" id="SM00086">
    <property type="entry name" value="PAC"/>
    <property type="match status" value="1"/>
</dbReference>
<dbReference type="AlphaFoldDB" id="A0A7J0BFW2"/>
<evidence type="ECO:0000256" key="8">
    <source>
        <dbReference type="ARBA" id="ARBA00022777"/>
    </source>
</evidence>
<dbReference type="InterPro" id="IPR013656">
    <property type="entry name" value="PAS_4"/>
</dbReference>
<dbReference type="Gene3D" id="6.10.340.10">
    <property type="match status" value="1"/>
</dbReference>
<evidence type="ECO:0000256" key="5">
    <source>
        <dbReference type="ARBA" id="ARBA00022553"/>
    </source>
</evidence>
<protein>
    <recommendedName>
        <fullName evidence="3">histidine kinase</fullName>
        <ecNumber evidence="3">2.7.13.3</ecNumber>
    </recommendedName>
</protein>
<feature type="domain" description="PAS" evidence="14">
    <location>
        <begin position="317"/>
        <end position="361"/>
    </location>
</feature>
<dbReference type="InterPro" id="IPR035965">
    <property type="entry name" value="PAS-like_dom_sf"/>
</dbReference>
<proteinExistence type="predicted"/>
<dbReference type="GO" id="GO:0000155">
    <property type="term" value="F:phosphorelay sensor kinase activity"/>
    <property type="evidence" value="ECO:0007669"/>
    <property type="project" value="InterPro"/>
</dbReference>
<organism evidence="16 17">
    <name type="scientific">Desulfovibrio subterraneus</name>
    <dbReference type="NCBI Taxonomy" id="2718620"/>
    <lineage>
        <taxon>Bacteria</taxon>
        <taxon>Pseudomonadati</taxon>
        <taxon>Thermodesulfobacteriota</taxon>
        <taxon>Desulfovibrionia</taxon>
        <taxon>Desulfovibrionales</taxon>
        <taxon>Desulfovibrionaceae</taxon>
        <taxon>Desulfovibrio</taxon>
    </lineage>
</organism>
<dbReference type="SUPFAM" id="SSF55874">
    <property type="entry name" value="ATPase domain of HSP90 chaperone/DNA topoisomerase II/histidine kinase"/>
    <property type="match status" value="1"/>
</dbReference>
<comment type="subcellular location">
    <subcellularLocation>
        <location evidence="2">Cell membrane</location>
        <topology evidence="2">Multi-pass membrane protein</topology>
    </subcellularLocation>
</comment>
<dbReference type="PROSITE" id="PS50112">
    <property type="entry name" value="PAS"/>
    <property type="match status" value="1"/>
</dbReference>
<evidence type="ECO:0000259" key="13">
    <source>
        <dbReference type="PROSITE" id="PS50109"/>
    </source>
</evidence>
<evidence type="ECO:0000259" key="15">
    <source>
        <dbReference type="PROSITE" id="PS50113"/>
    </source>
</evidence>
<dbReference type="Gene3D" id="3.30.565.10">
    <property type="entry name" value="Histidine kinase-like ATPase, C-terminal domain"/>
    <property type="match status" value="1"/>
</dbReference>
<comment type="caution">
    <text evidence="16">The sequence shown here is derived from an EMBL/GenBank/DDBJ whole genome shotgun (WGS) entry which is preliminary data.</text>
</comment>
<evidence type="ECO:0000313" key="17">
    <source>
        <dbReference type="Proteomes" id="UP000503840"/>
    </source>
</evidence>
<dbReference type="SUPFAM" id="SSF47384">
    <property type="entry name" value="Homodimeric domain of signal transducing histidine kinase"/>
    <property type="match status" value="1"/>
</dbReference>
<evidence type="ECO:0000256" key="1">
    <source>
        <dbReference type="ARBA" id="ARBA00000085"/>
    </source>
</evidence>
<keyword evidence="17" id="KW-1185">Reference proteome</keyword>
<dbReference type="InterPro" id="IPR033463">
    <property type="entry name" value="sCache_3"/>
</dbReference>
<dbReference type="Pfam" id="PF00512">
    <property type="entry name" value="HisKA"/>
    <property type="match status" value="1"/>
</dbReference>
<dbReference type="EMBL" id="BLVO01000012">
    <property type="protein sequence ID" value="GFM32607.1"/>
    <property type="molecule type" value="Genomic_DNA"/>
</dbReference>
<evidence type="ECO:0000256" key="9">
    <source>
        <dbReference type="ARBA" id="ARBA00022989"/>
    </source>
</evidence>
<keyword evidence="7 12" id="KW-0812">Transmembrane</keyword>
<feature type="domain" description="PAC" evidence="15">
    <location>
        <begin position="390"/>
        <end position="442"/>
    </location>
</feature>
<dbReference type="NCBIfam" id="TIGR00229">
    <property type="entry name" value="sensory_box"/>
    <property type="match status" value="1"/>
</dbReference>
<dbReference type="EC" id="2.7.13.3" evidence="3"/>
<dbReference type="Proteomes" id="UP000503840">
    <property type="component" value="Unassembled WGS sequence"/>
</dbReference>
<feature type="region of interest" description="Disordered" evidence="11">
    <location>
        <begin position="680"/>
        <end position="705"/>
    </location>
</feature>
<gene>
    <name evidence="16" type="ORF">DSM101010T_09720</name>
</gene>
<reference evidence="16 17" key="1">
    <citation type="submission" date="2020-05" db="EMBL/GenBank/DDBJ databases">
        <title>Draft genome sequence of Desulfovibrio sp. strain HN2T.</title>
        <authorList>
            <person name="Ueno A."/>
            <person name="Tamazawa S."/>
            <person name="Tamamura S."/>
            <person name="Murakami T."/>
            <person name="Kiyama T."/>
            <person name="Inomata H."/>
            <person name="Amano Y."/>
            <person name="Miyakawa K."/>
            <person name="Tamaki H."/>
            <person name="Naganuma T."/>
            <person name="Kaneko K."/>
        </authorList>
    </citation>
    <scope>NUCLEOTIDE SEQUENCE [LARGE SCALE GENOMIC DNA]</scope>
    <source>
        <strain evidence="16 17">HN2</strain>
    </source>
</reference>
<keyword evidence="10 12" id="KW-0472">Membrane</keyword>
<dbReference type="PRINTS" id="PR00344">
    <property type="entry name" value="BCTRLSENSOR"/>
</dbReference>
<comment type="catalytic activity">
    <reaction evidence="1">
        <text>ATP + protein L-histidine = ADP + protein N-phospho-L-histidine.</text>
        <dbReference type="EC" id="2.7.13.3"/>
    </reaction>
</comment>
<evidence type="ECO:0000256" key="10">
    <source>
        <dbReference type="ARBA" id="ARBA00023136"/>
    </source>
</evidence>
<evidence type="ECO:0000256" key="7">
    <source>
        <dbReference type="ARBA" id="ARBA00022692"/>
    </source>
</evidence>
<dbReference type="Pfam" id="PF02518">
    <property type="entry name" value="HATPase_c"/>
    <property type="match status" value="1"/>
</dbReference>
<evidence type="ECO:0000256" key="12">
    <source>
        <dbReference type="SAM" id="Phobius"/>
    </source>
</evidence>
<accession>A0A7J0BFW2</accession>
<dbReference type="PROSITE" id="PS50113">
    <property type="entry name" value="PAC"/>
    <property type="match status" value="1"/>
</dbReference>
<dbReference type="InterPro" id="IPR003660">
    <property type="entry name" value="HAMP_dom"/>
</dbReference>
<dbReference type="InterPro" id="IPR003661">
    <property type="entry name" value="HisK_dim/P_dom"/>
</dbReference>
<keyword evidence="5" id="KW-0597">Phosphoprotein</keyword>
<dbReference type="InterPro" id="IPR004358">
    <property type="entry name" value="Sig_transdc_His_kin-like_C"/>
</dbReference>
<keyword evidence="8 16" id="KW-0418">Kinase</keyword>